<name>A0A1J8QF55_9AGAM</name>
<protein>
    <recommendedName>
        <fullName evidence="1">ATPase AAA-type core domain-containing protein</fullName>
    </recommendedName>
</protein>
<dbReference type="Gene3D" id="3.40.50.300">
    <property type="entry name" value="P-loop containing nucleotide triphosphate hydrolases"/>
    <property type="match status" value="1"/>
</dbReference>
<dbReference type="GO" id="GO:0005524">
    <property type="term" value="F:ATP binding"/>
    <property type="evidence" value="ECO:0007669"/>
    <property type="project" value="InterPro"/>
</dbReference>
<dbReference type="Proteomes" id="UP000183567">
    <property type="component" value="Unassembled WGS sequence"/>
</dbReference>
<organism evidence="2 3">
    <name type="scientific">Rhizopogon vesiculosus</name>
    <dbReference type="NCBI Taxonomy" id="180088"/>
    <lineage>
        <taxon>Eukaryota</taxon>
        <taxon>Fungi</taxon>
        <taxon>Dikarya</taxon>
        <taxon>Basidiomycota</taxon>
        <taxon>Agaricomycotina</taxon>
        <taxon>Agaricomycetes</taxon>
        <taxon>Agaricomycetidae</taxon>
        <taxon>Boletales</taxon>
        <taxon>Suillineae</taxon>
        <taxon>Rhizopogonaceae</taxon>
        <taxon>Rhizopogon</taxon>
    </lineage>
</organism>
<feature type="domain" description="ATPase AAA-type core" evidence="1">
    <location>
        <begin position="11"/>
        <end position="77"/>
    </location>
</feature>
<dbReference type="EMBL" id="LVVM01000621">
    <property type="protein sequence ID" value="OJA20318.1"/>
    <property type="molecule type" value="Genomic_DNA"/>
</dbReference>
<dbReference type="GO" id="GO:0016887">
    <property type="term" value="F:ATP hydrolysis activity"/>
    <property type="evidence" value="ECO:0007669"/>
    <property type="project" value="InterPro"/>
</dbReference>
<dbReference type="AlphaFoldDB" id="A0A1J8QF55"/>
<dbReference type="SUPFAM" id="SSF52540">
    <property type="entry name" value="P-loop containing nucleoside triphosphate hydrolases"/>
    <property type="match status" value="1"/>
</dbReference>
<sequence>MVLYQLATTWDAVVLIDEADVFLEQKESSRGKLERNALVSVALKVLEYHRGVLFLTTNRIQTFDEAFLSRFSIAIKYPELDASARLTIWRRFFELAGCPLWGSEPEGFVTLDGKEPRCYVSLSDLEALAQKPFNGRTIKNLVRTAQALALSAKEPLSLDHVKVVVRTQEKFLMEFAQSRS</sequence>
<proteinExistence type="predicted"/>
<dbReference type="PANTHER" id="PTHR46411:SF3">
    <property type="entry name" value="AAA+ ATPASE DOMAIN-CONTAINING PROTEIN"/>
    <property type="match status" value="1"/>
</dbReference>
<gene>
    <name evidence="2" type="ORF">AZE42_05443</name>
</gene>
<evidence type="ECO:0000259" key="1">
    <source>
        <dbReference type="Pfam" id="PF00004"/>
    </source>
</evidence>
<dbReference type="STRING" id="180088.A0A1J8QF55"/>
<dbReference type="InterPro" id="IPR003959">
    <property type="entry name" value="ATPase_AAA_core"/>
</dbReference>
<reference evidence="2 3" key="1">
    <citation type="submission" date="2016-03" db="EMBL/GenBank/DDBJ databases">
        <title>Comparative genomics of the ectomycorrhizal sister species Rhizopogon vinicolor and Rhizopogon vesiculosus (Basidiomycota: Boletales) reveals a divergence of the mating type B locus.</title>
        <authorList>
            <person name="Mujic A.B."/>
            <person name="Kuo A."/>
            <person name="Tritt A."/>
            <person name="Lipzen A."/>
            <person name="Chen C."/>
            <person name="Johnson J."/>
            <person name="Sharma A."/>
            <person name="Barry K."/>
            <person name="Grigoriev I.V."/>
            <person name="Spatafora J.W."/>
        </authorList>
    </citation>
    <scope>NUCLEOTIDE SEQUENCE [LARGE SCALE GENOMIC DNA]</scope>
    <source>
        <strain evidence="2 3">AM-OR11-056</strain>
    </source>
</reference>
<dbReference type="OrthoDB" id="10042665at2759"/>
<accession>A0A1J8QF55</accession>
<dbReference type="Pfam" id="PF00004">
    <property type="entry name" value="AAA"/>
    <property type="match status" value="1"/>
</dbReference>
<dbReference type="InterPro" id="IPR027417">
    <property type="entry name" value="P-loop_NTPase"/>
</dbReference>
<keyword evidence="3" id="KW-1185">Reference proteome</keyword>
<evidence type="ECO:0000313" key="3">
    <source>
        <dbReference type="Proteomes" id="UP000183567"/>
    </source>
</evidence>
<evidence type="ECO:0000313" key="2">
    <source>
        <dbReference type="EMBL" id="OJA20318.1"/>
    </source>
</evidence>
<comment type="caution">
    <text evidence="2">The sequence shown here is derived from an EMBL/GenBank/DDBJ whole genome shotgun (WGS) entry which is preliminary data.</text>
</comment>
<dbReference type="PANTHER" id="PTHR46411">
    <property type="entry name" value="FAMILY ATPASE, PUTATIVE-RELATED"/>
    <property type="match status" value="1"/>
</dbReference>